<dbReference type="Proteomes" id="UP001278766">
    <property type="component" value="Unassembled WGS sequence"/>
</dbReference>
<gene>
    <name evidence="2" type="ORF">B0H64DRAFT_395670</name>
</gene>
<evidence type="ECO:0000313" key="3">
    <source>
        <dbReference type="Proteomes" id="UP001278766"/>
    </source>
</evidence>
<comment type="caution">
    <text evidence="2">The sequence shown here is derived from an EMBL/GenBank/DDBJ whole genome shotgun (WGS) entry which is preliminary data.</text>
</comment>
<proteinExistence type="predicted"/>
<protein>
    <recommendedName>
        <fullName evidence="1">2EXR domain-containing protein</fullName>
    </recommendedName>
</protein>
<keyword evidence="3" id="KW-1185">Reference proteome</keyword>
<dbReference type="GeneID" id="87840730"/>
<dbReference type="AlphaFoldDB" id="A0AAE0HFW6"/>
<dbReference type="InterPro" id="IPR045518">
    <property type="entry name" value="2EXR"/>
</dbReference>
<dbReference type="RefSeq" id="XP_062659088.1">
    <property type="nucleotide sequence ID" value="XM_062803782.1"/>
</dbReference>
<organism evidence="2 3">
    <name type="scientific">Chaetomium fimeti</name>
    <dbReference type="NCBI Taxonomy" id="1854472"/>
    <lineage>
        <taxon>Eukaryota</taxon>
        <taxon>Fungi</taxon>
        <taxon>Dikarya</taxon>
        <taxon>Ascomycota</taxon>
        <taxon>Pezizomycotina</taxon>
        <taxon>Sordariomycetes</taxon>
        <taxon>Sordariomycetidae</taxon>
        <taxon>Sordariales</taxon>
        <taxon>Chaetomiaceae</taxon>
        <taxon>Chaetomium</taxon>
    </lineage>
</organism>
<feature type="domain" description="2EXR" evidence="1">
    <location>
        <begin position="9"/>
        <end position="105"/>
    </location>
</feature>
<dbReference type="PANTHER" id="PTHR35910:SF6">
    <property type="entry name" value="2EXR DOMAIN-CONTAINING PROTEIN"/>
    <property type="match status" value="1"/>
</dbReference>
<accession>A0AAE0HFW6</accession>
<evidence type="ECO:0000313" key="2">
    <source>
        <dbReference type="EMBL" id="KAK3295574.1"/>
    </source>
</evidence>
<dbReference type="PANTHER" id="PTHR35910">
    <property type="entry name" value="2EXR DOMAIN-CONTAINING PROTEIN"/>
    <property type="match status" value="1"/>
</dbReference>
<dbReference type="Pfam" id="PF20150">
    <property type="entry name" value="2EXR"/>
    <property type="match status" value="1"/>
</dbReference>
<name>A0AAE0HFW6_9PEZI</name>
<evidence type="ECO:0000259" key="1">
    <source>
        <dbReference type="Pfam" id="PF20150"/>
    </source>
</evidence>
<sequence>MTGIMLPVFTVFNALPFEIRQLIWHLALPDDEPEVLVLQPAHIDRPGQDAPLEPKTVDTAFPTLMHTCHESREYVRNHSGIRFRSPHEAGCEVPFRPFRPDLDTVFWDEERHNHLWGPHYAADHVSWLSQIRHLAIPSANTYVGQHMTTCINSHCPMLQSLSVVFADSTNYNRLGRRFVEPGRRRKLRHIELDHAKRMKFVFDPWHSDLHHQITLYEFLRIFCDQLNEHGGDTGEPPKDCGGWRIQRESPGRCLLITQTFVQWRRGEWVEMRARSNLAQT</sequence>
<dbReference type="EMBL" id="JAUEPN010000004">
    <property type="protein sequence ID" value="KAK3295574.1"/>
    <property type="molecule type" value="Genomic_DNA"/>
</dbReference>
<reference evidence="2" key="2">
    <citation type="submission" date="2023-06" db="EMBL/GenBank/DDBJ databases">
        <authorList>
            <consortium name="Lawrence Berkeley National Laboratory"/>
            <person name="Haridas S."/>
            <person name="Hensen N."/>
            <person name="Bonometti L."/>
            <person name="Westerberg I."/>
            <person name="Brannstrom I.O."/>
            <person name="Guillou S."/>
            <person name="Cros-Aarteil S."/>
            <person name="Calhoun S."/>
            <person name="Kuo A."/>
            <person name="Mondo S."/>
            <person name="Pangilinan J."/>
            <person name="Riley R."/>
            <person name="Labutti K."/>
            <person name="Andreopoulos B."/>
            <person name="Lipzen A."/>
            <person name="Chen C."/>
            <person name="Yanf M."/>
            <person name="Daum C."/>
            <person name="Ng V."/>
            <person name="Clum A."/>
            <person name="Steindorff A."/>
            <person name="Ohm R."/>
            <person name="Martin F."/>
            <person name="Silar P."/>
            <person name="Natvig D."/>
            <person name="Lalanne C."/>
            <person name="Gautier V."/>
            <person name="Ament-Velasquez S.L."/>
            <person name="Kruys A."/>
            <person name="Hutchinson M.I."/>
            <person name="Powell A.J."/>
            <person name="Barry K."/>
            <person name="Miller A.N."/>
            <person name="Grigoriev I.V."/>
            <person name="Debuchy R."/>
            <person name="Gladieux P."/>
            <person name="Thoren M.H."/>
            <person name="Johannesson H."/>
        </authorList>
    </citation>
    <scope>NUCLEOTIDE SEQUENCE</scope>
    <source>
        <strain evidence="2">CBS 168.71</strain>
    </source>
</reference>
<reference evidence="2" key="1">
    <citation type="journal article" date="2023" name="Mol. Phylogenet. Evol.">
        <title>Genome-scale phylogeny and comparative genomics of the fungal order Sordariales.</title>
        <authorList>
            <person name="Hensen N."/>
            <person name="Bonometti L."/>
            <person name="Westerberg I."/>
            <person name="Brannstrom I.O."/>
            <person name="Guillou S."/>
            <person name="Cros-Aarteil S."/>
            <person name="Calhoun S."/>
            <person name="Haridas S."/>
            <person name="Kuo A."/>
            <person name="Mondo S."/>
            <person name="Pangilinan J."/>
            <person name="Riley R."/>
            <person name="LaButti K."/>
            <person name="Andreopoulos B."/>
            <person name="Lipzen A."/>
            <person name="Chen C."/>
            <person name="Yan M."/>
            <person name="Daum C."/>
            <person name="Ng V."/>
            <person name="Clum A."/>
            <person name="Steindorff A."/>
            <person name="Ohm R.A."/>
            <person name="Martin F."/>
            <person name="Silar P."/>
            <person name="Natvig D.O."/>
            <person name="Lalanne C."/>
            <person name="Gautier V."/>
            <person name="Ament-Velasquez S.L."/>
            <person name="Kruys A."/>
            <person name="Hutchinson M.I."/>
            <person name="Powell A.J."/>
            <person name="Barry K."/>
            <person name="Miller A.N."/>
            <person name="Grigoriev I.V."/>
            <person name="Debuchy R."/>
            <person name="Gladieux P."/>
            <person name="Hiltunen Thoren M."/>
            <person name="Johannesson H."/>
        </authorList>
    </citation>
    <scope>NUCLEOTIDE SEQUENCE</scope>
    <source>
        <strain evidence="2">CBS 168.71</strain>
    </source>
</reference>